<proteinExistence type="inferred from homology"/>
<evidence type="ECO:0000256" key="5">
    <source>
        <dbReference type="ARBA" id="ARBA00022679"/>
    </source>
</evidence>
<comment type="pathway">
    <text evidence="2">Protein modification; protein glycosylation.</text>
</comment>
<reference evidence="12" key="1">
    <citation type="journal article" date="2019" name="Gigascience">
        <title>De novo genome assembly of the endangered Acer yangbiense, a plant species with extremely small populations endemic to Yunnan Province, China.</title>
        <authorList>
            <person name="Yang J."/>
            <person name="Wariss H.M."/>
            <person name="Tao L."/>
            <person name="Zhang R."/>
            <person name="Yun Q."/>
            <person name="Hollingsworth P."/>
            <person name="Dao Z."/>
            <person name="Luo G."/>
            <person name="Guo H."/>
            <person name="Ma Y."/>
            <person name="Sun W."/>
        </authorList>
    </citation>
    <scope>NUCLEOTIDE SEQUENCE [LARGE SCALE GENOMIC DNA]</scope>
    <source>
        <strain evidence="12">cv. br00</strain>
    </source>
</reference>
<accession>A0A5N5JGS6</accession>
<evidence type="ECO:0000256" key="2">
    <source>
        <dbReference type="ARBA" id="ARBA00004922"/>
    </source>
</evidence>
<comment type="similarity">
    <text evidence="3">Belongs to the ALG6/ALG8 glucosyltransferase family.</text>
</comment>
<dbReference type="Pfam" id="PF03155">
    <property type="entry name" value="Alg6_Alg8"/>
    <property type="match status" value="1"/>
</dbReference>
<dbReference type="Proteomes" id="UP000326939">
    <property type="component" value="Chromosome 17"/>
</dbReference>
<keyword evidence="5" id="KW-0808">Transferase</keyword>
<dbReference type="UniPathway" id="UPA00378"/>
<dbReference type="InterPro" id="IPR004856">
    <property type="entry name" value="Glyco_trans_ALG6/ALG8"/>
</dbReference>
<evidence type="ECO:0000313" key="12">
    <source>
        <dbReference type="Proteomes" id="UP000326939"/>
    </source>
</evidence>
<dbReference type="GO" id="GO:0016758">
    <property type="term" value="F:hexosyltransferase activity"/>
    <property type="evidence" value="ECO:0007669"/>
    <property type="project" value="InterPro"/>
</dbReference>
<evidence type="ECO:0000256" key="6">
    <source>
        <dbReference type="ARBA" id="ARBA00022692"/>
    </source>
</evidence>
<evidence type="ECO:0000256" key="9">
    <source>
        <dbReference type="ARBA" id="ARBA00023136"/>
    </source>
</evidence>
<sequence>MLERLHSSLKLIFHEKSILLPLLLPATLLAMELPGLLSMLLMLSVLLSMYPLLCCDKLAVPYMALYMLSILLCLAPCRKQHVKSIFPGL</sequence>
<evidence type="ECO:0000256" key="8">
    <source>
        <dbReference type="ARBA" id="ARBA00022989"/>
    </source>
</evidence>
<comment type="subcellular location">
    <subcellularLocation>
        <location evidence="1">Endoplasmic reticulum membrane</location>
        <topology evidence="1">Multi-pass membrane protein</topology>
    </subcellularLocation>
</comment>
<evidence type="ECO:0000313" key="11">
    <source>
        <dbReference type="EMBL" id="KAB5516585.1"/>
    </source>
</evidence>
<evidence type="ECO:0000256" key="7">
    <source>
        <dbReference type="ARBA" id="ARBA00022824"/>
    </source>
</evidence>
<gene>
    <name evidence="11" type="ORF">DKX38_027233</name>
</gene>
<feature type="transmembrane region" description="Helical" evidence="10">
    <location>
        <begin position="59"/>
        <end position="77"/>
    </location>
</feature>
<dbReference type="AlphaFoldDB" id="A0A5N5JGS6"/>
<evidence type="ECO:0000256" key="10">
    <source>
        <dbReference type="SAM" id="Phobius"/>
    </source>
</evidence>
<feature type="transmembrane region" description="Helical" evidence="10">
    <location>
        <begin position="20"/>
        <end position="47"/>
    </location>
</feature>
<keyword evidence="6 10" id="KW-0812">Transmembrane</keyword>
<keyword evidence="8 10" id="KW-1133">Transmembrane helix</keyword>
<dbReference type="GO" id="GO:0005789">
    <property type="term" value="C:endoplasmic reticulum membrane"/>
    <property type="evidence" value="ECO:0007669"/>
    <property type="project" value="UniProtKB-SubCell"/>
</dbReference>
<keyword evidence="4" id="KW-0328">Glycosyltransferase</keyword>
<keyword evidence="7" id="KW-0256">Endoplasmic reticulum</keyword>
<keyword evidence="12" id="KW-1185">Reference proteome</keyword>
<evidence type="ECO:0000256" key="1">
    <source>
        <dbReference type="ARBA" id="ARBA00004477"/>
    </source>
</evidence>
<organism evidence="11 12">
    <name type="scientific">Salix brachista</name>
    <dbReference type="NCBI Taxonomy" id="2182728"/>
    <lineage>
        <taxon>Eukaryota</taxon>
        <taxon>Viridiplantae</taxon>
        <taxon>Streptophyta</taxon>
        <taxon>Embryophyta</taxon>
        <taxon>Tracheophyta</taxon>
        <taxon>Spermatophyta</taxon>
        <taxon>Magnoliopsida</taxon>
        <taxon>eudicotyledons</taxon>
        <taxon>Gunneridae</taxon>
        <taxon>Pentapetalae</taxon>
        <taxon>rosids</taxon>
        <taxon>fabids</taxon>
        <taxon>Malpighiales</taxon>
        <taxon>Salicaceae</taxon>
        <taxon>Saliceae</taxon>
        <taxon>Salix</taxon>
    </lineage>
</organism>
<dbReference type="EMBL" id="VDCV01000017">
    <property type="protein sequence ID" value="KAB5516585.1"/>
    <property type="molecule type" value="Genomic_DNA"/>
</dbReference>
<comment type="caution">
    <text evidence="11">The sequence shown here is derived from an EMBL/GenBank/DDBJ whole genome shotgun (WGS) entry which is preliminary data.</text>
</comment>
<keyword evidence="9 10" id="KW-0472">Membrane</keyword>
<evidence type="ECO:0000256" key="3">
    <source>
        <dbReference type="ARBA" id="ARBA00008715"/>
    </source>
</evidence>
<protein>
    <submittedName>
        <fullName evidence="11">Uncharacterized protein</fullName>
    </submittedName>
</protein>
<name>A0A5N5JGS6_9ROSI</name>
<evidence type="ECO:0000256" key="4">
    <source>
        <dbReference type="ARBA" id="ARBA00022676"/>
    </source>
</evidence>